<evidence type="ECO:0000313" key="3">
    <source>
        <dbReference type="Proteomes" id="UP001156670"/>
    </source>
</evidence>
<reference evidence="3" key="1">
    <citation type="journal article" date="2019" name="Int. J. Syst. Evol. Microbiol.">
        <title>The Global Catalogue of Microorganisms (GCM) 10K type strain sequencing project: providing services to taxonomists for standard genome sequencing and annotation.</title>
        <authorList>
            <consortium name="The Broad Institute Genomics Platform"/>
            <consortium name="The Broad Institute Genome Sequencing Center for Infectious Disease"/>
            <person name="Wu L."/>
            <person name="Ma J."/>
        </authorList>
    </citation>
    <scope>NUCLEOTIDE SEQUENCE [LARGE SCALE GENOMIC DNA]</scope>
    <source>
        <strain evidence="3">NBRC 111980</strain>
    </source>
</reference>
<feature type="transmembrane region" description="Helical" evidence="1">
    <location>
        <begin position="43"/>
        <end position="61"/>
    </location>
</feature>
<gene>
    <name evidence="2" type="ORF">GCM10007901_06600</name>
</gene>
<keyword evidence="1" id="KW-1133">Transmembrane helix</keyword>
<dbReference type="RefSeq" id="WP_284319457.1">
    <property type="nucleotide sequence ID" value="NZ_BSOB01000005.1"/>
</dbReference>
<keyword evidence="1" id="KW-0472">Membrane</keyword>
<keyword evidence="3" id="KW-1185">Reference proteome</keyword>
<name>A0ABQ5XMH0_9GAMM</name>
<keyword evidence="1" id="KW-0812">Transmembrane</keyword>
<proteinExistence type="predicted"/>
<accession>A0ABQ5XMH0</accession>
<comment type="caution">
    <text evidence="2">The sequence shown here is derived from an EMBL/GenBank/DDBJ whole genome shotgun (WGS) entry which is preliminary data.</text>
</comment>
<feature type="transmembrane region" description="Helical" evidence="1">
    <location>
        <begin position="21"/>
        <end position="37"/>
    </location>
</feature>
<dbReference type="EMBL" id="BSOB01000005">
    <property type="protein sequence ID" value="GLQ91710.1"/>
    <property type="molecule type" value="Genomic_DNA"/>
</dbReference>
<organism evidence="2 3">
    <name type="scientific">Dyella acidisoli</name>
    <dbReference type="NCBI Taxonomy" id="1867834"/>
    <lineage>
        <taxon>Bacteria</taxon>
        <taxon>Pseudomonadati</taxon>
        <taxon>Pseudomonadota</taxon>
        <taxon>Gammaproteobacteria</taxon>
        <taxon>Lysobacterales</taxon>
        <taxon>Rhodanobacteraceae</taxon>
        <taxon>Dyella</taxon>
    </lineage>
</organism>
<evidence type="ECO:0000256" key="1">
    <source>
        <dbReference type="SAM" id="Phobius"/>
    </source>
</evidence>
<dbReference type="Proteomes" id="UP001156670">
    <property type="component" value="Unassembled WGS sequence"/>
</dbReference>
<sequence length="130" mass="14471">MSTSSDTSRFDDADLAFGMRYVNLLIAALMFAVTLFFGIAPPMFLAGAFALGMSWLLITLLHWRYGFKGVRELFFILLIIGSRELARRYHITQGSMYWQGMSLGLASPSLFIALGAKPIRRLCRLPSGIG</sequence>
<evidence type="ECO:0000313" key="2">
    <source>
        <dbReference type="EMBL" id="GLQ91710.1"/>
    </source>
</evidence>
<protein>
    <submittedName>
        <fullName evidence="2">Uncharacterized protein</fullName>
    </submittedName>
</protein>